<proteinExistence type="predicted"/>
<dbReference type="PROSITE" id="PS51257">
    <property type="entry name" value="PROKAR_LIPOPROTEIN"/>
    <property type="match status" value="1"/>
</dbReference>
<protein>
    <submittedName>
        <fullName evidence="1">Uncharacterized protein</fullName>
    </submittedName>
</protein>
<dbReference type="AlphaFoldDB" id="A0A3B1E617"/>
<reference evidence="1" key="1">
    <citation type="submission" date="2018-10" db="EMBL/GenBank/DDBJ databases">
        <authorList>
            <person name="Aoki K."/>
        </authorList>
    </citation>
    <scope>NUCLEOTIDE SEQUENCE</scope>
</reference>
<organism evidence="1">
    <name type="scientific">hydrothermal vent metagenome</name>
    <dbReference type="NCBI Taxonomy" id="652676"/>
    <lineage>
        <taxon>unclassified sequences</taxon>
        <taxon>metagenomes</taxon>
        <taxon>ecological metagenomes</taxon>
    </lineage>
</organism>
<evidence type="ECO:0000313" key="1">
    <source>
        <dbReference type="EMBL" id="VAY87035.1"/>
    </source>
</evidence>
<gene>
    <name evidence="1" type="ORF">MNB_ARC-1_622</name>
</gene>
<sequence length="341" mass="37384">MIKSTLSILIISSLLLFTACGSSTSGGSSSTISNQNNIPIINTNFSNFSLLENNGTTSYDISISDIYGDKLTLSIESNNTNILTVTKNFINPLLQANYNGQTLSFNLTTEQNASGVVRITITVDDGDKNSTTSFDVNVTKIFRSGDKWKGFEYNTITSQVTNRVWLDRNLGASQACTQLDDSACFGDYYQWGRNTDGHEKSNSKLVNQEVSISVNSGYFVAGVVSGEWAREDSNGSIRSTNWSKIDGTSICPVGYRVPTRDEFVKENIISRGQAYSSVLKFPSAGYREISRGDFVDLNSLGYLWSSSPDADEAEYFTFTQTSAGMHTKSRANGIPVRCVKH</sequence>
<accession>A0A3B1E617</accession>
<dbReference type="EMBL" id="UOYO01000020">
    <property type="protein sequence ID" value="VAY87035.1"/>
    <property type="molecule type" value="Genomic_DNA"/>
</dbReference>
<name>A0A3B1E617_9ZZZZ</name>